<evidence type="ECO:0000313" key="3">
    <source>
        <dbReference type="Proteomes" id="UP001589590"/>
    </source>
</evidence>
<proteinExistence type="predicted"/>
<comment type="caution">
    <text evidence="2">The sequence shown here is derived from an EMBL/GenBank/DDBJ whole genome shotgun (WGS) entry which is preliminary data.</text>
</comment>
<dbReference type="Proteomes" id="UP001589590">
    <property type="component" value="Unassembled WGS sequence"/>
</dbReference>
<protein>
    <submittedName>
        <fullName evidence="2">Uncharacterized protein</fullName>
    </submittedName>
</protein>
<name>A0ABV5GYH2_9FLAO</name>
<reference evidence="2 3" key="1">
    <citation type="submission" date="2024-09" db="EMBL/GenBank/DDBJ databases">
        <authorList>
            <person name="Sun Q."/>
            <person name="Mori K."/>
        </authorList>
    </citation>
    <scope>NUCLEOTIDE SEQUENCE [LARGE SCALE GENOMIC DNA]</scope>
    <source>
        <strain evidence="2 3">CECT 8300</strain>
    </source>
</reference>
<organism evidence="2 3">
    <name type="scientific">Algibacter miyuki</name>
    <dbReference type="NCBI Taxonomy" id="1306933"/>
    <lineage>
        <taxon>Bacteria</taxon>
        <taxon>Pseudomonadati</taxon>
        <taxon>Bacteroidota</taxon>
        <taxon>Flavobacteriia</taxon>
        <taxon>Flavobacteriales</taxon>
        <taxon>Flavobacteriaceae</taxon>
        <taxon>Algibacter</taxon>
    </lineage>
</organism>
<keyword evidence="3" id="KW-1185">Reference proteome</keyword>
<accession>A0ABV5GYH2</accession>
<feature type="region of interest" description="Disordered" evidence="1">
    <location>
        <begin position="9"/>
        <end position="29"/>
    </location>
</feature>
<sequence length="75" mass="8410">MWFALGIAADSPQPDAGSARTCSGKPDPCGNAQKTTAMLLLLLETREKEHLKQKKASSLDLEMKLLKRLYFEFIR</sequence>
<gene>
    <name evidence="2" type="ORF">ACFFU1_07285</name>
</gene>
<dbReference type="EMBL" id="JBHMFA010000005">
    <property type="protein sequence ID" value="MFB9104695.1"/>
    <property type="molecule type" value="Genomic_DNA"/>
</dbReference>
<evidence type="ECO:0000313" key="2">
    <source>
        <dbReference type="EMBL" id="MFB9104695.1"/>
    </source>
</evidence>
<evidence type="ECO:0000256" key="1">
    <source>
        <dbReference type="SAM" id="MobiDB-lite"/>
    </source>
</evidence>